<organism evidence="1 2">
    <name type="scientific">Candidatus Methylacidithermus pantelleriae</name>
    <dbReference type="NCBI Taxonomy" id="2744239"/>
    <lineage>
        <taxon>Bacteria</taxon>
        <taxon>Pseudomonadati</taxon>
        <taxon>Verrucomicrobiota</taxon>
        <taxon>Methylacidiphilae</taxon>
        <taxon>Methylacidiphilales</taxon>
        <taxon>Methylacidiphilaceae</taxon>
        <taxon>Candidatus Methylacidithermus</taxon>
    </lineage>
</organism>
<dbReference type="RefSeq" id="WP_174582299.1">
    <property type="nucleotide sequence ID" value="NZ_CAJNOB010000045.1"/>
</dbReference>
<sequence>MAMHPVFLCVAHFNAPVDPTECVGLLHLVFAQPWRKSMPRVAFPIRVRYPSNALQSCQA</sequence>
<dbReference type="AlphaFoldDB" id="A0A8J2BQM5"/>
<reference evidence="1" key="1">
    <citation type="submission" date="2021-02" db="EMBL/GenBank/DDBJ databases">
        <authorList>
            <person name="Cremers G."/>
            <person name="Picone N."/>
        </authorList>
    </citation>
    <scope>NUCLEOTIDE SEQUENCE</scope>
    <source>
        <strain evidence="1">PQ17</strain>
    </source>
</reference>
<gene>
    <name evidence="1" type="ORF">MPNT_50044</name>
</gene>
<accession>A0A8J2BQM5</accession>
<evidence type="ECO:0000313" key="1">
    <source>
        <dbReference type="EMBL" id="CAF0702346.1"/>
    </source>
</evidence>
<dbReference type="EMBL" id="CAJNOB010000045">
    <property type="protein sequence ID" value="CAF0702346.1"/>
    <property type="molecule type" value="Genomic_DNA"/>
</dbReference>
<comment type="caution">
    <text evidence="1">The sequence shown here is derived from an EMBL/GenBank/DDBJ whole genome shotgun (WGS) entry which is preliminary data.</text>
</comment>
<proteinExistence type="predicted"/>
<keyword evidence="2" id="KW-1185">Reference proteome</keyword>
<name>A0A8J2BQM5_9BACT</name>
<protein>
    <submittedName>
        <fullName evidence="1">Uncharacterized protein</fullName>
    </submittedName>
</protein>
<dbReference type="Proteomes" id="UP000663859">
    <property type="component" value="Unassembled WGS sequence"/>
</dbReference>
<evidence type="ECO:0000313" key="2">
    <source>
        <dbReference type="Proteomes" id="UP000663859"/>
    </source>
</evidence>